<accession>A0A7D9HSK5</accession>
<dbReference type="EMBL" id="CACRXK020001388">
    <property type="protein sequence ID" value="CAB3988825.1"/>
    <property type="molecule type" value="Genomic_DNA"/>
</dbReference>
<evidence type="ECO:0000313" key="3">
    <source>
        <dbReference type="Proteomes" id="UP001152795"/>
    </source>
</evidence>
<feature type="region of interest" description="Disordered" evidence="1">
    <location>
        <begin position="528"/>
        <end position="615"/>
    </location>
</feature>
<gene>
    <name evidence="2" type="ORF">PACLA_8A067223</name>
</gene>
<dbReference type="InterPro" id="IPR024983">
    <property type="entry name" value="CHAT_dom"/>
</dbReference>
<evidence type="ECO:0000256" key="1">
    <source>
        <dbReference type="SAM" id="MobiDB-lite"/>
    </source>
</evidence>
<reference evidence="2" key="1">
    <citation type="submission" date="2020-04" db="EMBL/GenBank/DDBJ databases">
        <authorList>
            <person name="Alioto T."/>
            <person name="Alioto T."/>
            <person name="Gomez Garrido J."/>
        </authorList>
    </citation>
    <scope>NUCLEOTIDE SEQUENCE</scope>
    <source>
        <strain evidence="2">A484AB</strain>
    </source>
</reference>
<feature type="compositionally biased region" description="Polar residues" evidence="1">
    <location>
        <begin position="584"/>
        <end position="597"/>
    </location>
</feature>
<evidence type="ECO:0000313" key="2">
    <source>
        <dbReference type="EMBL" id="CAB3988825.1"/>
    </source>
</evidence>
<organism evidence="2 3">
    <name type="scientific">Paramuricea clavata</name>
    <name type="common">Red gorgonian</name>
    <name type="synonym">Violescent sea-whip</name>
    <dbReference type="NCBI Taxonomy" id="317549"/>
    <lineage>
        <taxon>Eukaryota</taxon>
        <taxon>Metazoa</taxon>
        <taxon>Cnidaria</taxon>
        <taxon>Anthozoa</taxon>
        <taxon>Octocorallia</taxon>
        <taxon>Malacalcyonacea</taxon>
        <taxon>Plexauridae</taxon>
        <taxon>Paramuricea</taxon>
    </lineage>
</organism>
<dbReference type="SMART" id="SM00028">
    <property type="entry name" value="TPR"/>
    <property type="match status" value="6"/>
</dbReference>
<dbReference type="Pfam" id="PF12770">
    <property type="entry name" value="CHAT"/>
    <property type="match status" value="1"/>
</dbReference>
<dbReference type="Gene3D" id="1.25.40.10">
    <property type="entry name" value="Tetratricopeptide repeat domain"/>
    <property type="match status" value="2"/>
</dbReference>
<name>A0A7D9HSK5_PARCT</name>
<keyword evidence="3" id="KW-1185">Reference proteome</keyword>
<dbReference type="AlphaFoldDB" id="A0A7D9HSK5"/>
<dbReference type="OrthoDB" id="5951504at2759"/>
<dbReference type="Proteomes" id="UP001152795">
    <property type="component" value="Unassembled WGS sequence"/>
</dbReference>
<dbReference type="Pfam" id="PF13181">
    <property type="entry name" value="TPR_8"/>
    <property type="match status" value="2"/>
</dbReference>
<protein>
    <submittedName>
        <fullName evidence="2">Tetratricopeptide repeat 28 isoform X1</fullName>
    </submittedName>
</protein>
<feature type="compositionally biased region" description="Basic and acidic residues" evidence="1">
    <location>
        <begin position="549"/>
        <end position="563"/>
    </location>
</feature>
<dbReference type="InterPro" id="IPR011990">
    <property type="entry name" value="TPR-like_helical_dom_sf"/>
</dbReference>
<dbReference type="PANTHER" id="PTHR10098:SF108">
    <property type="entry name" value="TETRATRICOPEPTIDE REPEAT PROTEIN 28"/>
    <property type="match status" value="1"/>
</dbReference>
<dbReference type="PANTHER" id="PTHR10098">
    <property type="entry name" value="RAPSYN-RELATED"/>
    <property type="match status" value="1"/>
</dbReference>
<comment type="caution">
    <text evidence="2">The sequence shown here is derived from an EMBL/GenBank/DDBJ whole genome shotgun (WGS) entry which is preliminary data.</text>
</comment>
<dbReference type="InterPro" id="IPR019734">
    <property type="entry name" value="TPR_rpt"/>
</dbReference>
<proteinExistence type="predicted"/>
<dbReference type="SUPFAM" id="SSF48452">
    <property type="entry name" value="TPR-like"/>
    <property type="match status" value="3"/>
</dbReference>
<sequence>MEAREPHATVYSITDRSVKQLSYLYLEATDYPKSIEYAQKLLNLADKLNVQNFRADADYLLGTNYGHQNSFEKALSHLDAYELHCHETADKLGEANISLTRSQIARERNEDEASLRYAKDFLLKAKSANDEILEIKALINLGDAHMRLFNVQQSLHFFDKCLQLAKKIGHAKIETESKSRTATAYLLLGENKKAYDMFMECLAFLETDHTNKDLESTVLNNISYAALHLIEKYDGNEAFQLKKKALVFIQRCLSIAESINSPKSVALAHLNMGLVFMESYGDYDNATEHFHEGLRIGVELKSARIIHNGYCCLGRLFEAKGERRMAKEYFTKALKSEDPPCTHWGEADKLRFSPDYLLALQHMRGKEWKDAAKCLQRVIQRCKRQGKSVKDSLLKISFNNKLTKPYQYLQYAYLEMEAPKDALVIGEEGRARDFYDKLVDRNENAVESEPNLDLLKISKVHNTAVLFLSQLTVVSRVYCWFIGNDGRIVDVFWVSQDDWKPLNTKLCVTMHKLAVNWENSERSIEYRGVEPLEDNDVDSSPKYLQSVTEHTESSMEDALDKGVLDPNPSSKYLSGPSLEEKSSRSIIGTNESITTPKHSPVPGTQPRFSSKTATSSKKALRNLIEELSDITNKISELFLKPIEYHLNQMTKEVTTGKPSLLIIPQENTFNIPYAALRLKNGKYLCDQVTLLEAFSFNSFIHSTRRMQSAREDGDRMTESLIVGNPSNDLPELPCAQQEAEMIAGLLGVTPLIGHLATRSEVVCRLPSAPIIHFACHGSIDGQCLFLAPEKERVTDATKKPSCLTVEDVSKLNVTADIVVLSACHTACGNISSEGVVGLAREFLMAGAKSVVTALWAIPDSATMMFMKKFYRNLRAMRVGDALSTTMCQMQEEEFFKHVIQWGSFKVLGANVKVSFPK</sequence>